<dbReference type="SUPFAM" id="SSF48179">
    <property type="entry name" value="6-phosphogluconate dehydrogenase C-terminal domain-like"/>
    <property type="match status" value="1"/>
</dbReference>
<reference evidence="6" key="1">
    <citation type="submission" date="2016-06" db="EMBL/GenBank/DDBJ databases">
        <authorList>
            <person name="Varghese N."/>
        </authorList>
    </citation>
    <scope>NUCLEOTIDE SEQUENCE [LARGE SCALE GENOMIC DNA]</scope>
    <source>
        <strain evidence="6">DSM 45344</strain>
    </source>
</reference>
<evidence type="ECO:0000313" key="5">
    <source>
        <dbReference type="EMBL" id="SBV24752.1"/>
    </source>
</evidence>
<dbReference type="InterPro" id="IPR006115">
    <property type="entry name" value="6PGDH_NADP-bd"/>
</dbReference>
<evidence type="ECO:0000256" key="3">
    <source>
        <dbReference type="PIRSR" id="PIRSR000103-1"/>
    </source>
</evidence>
<dbReference type="OrthoDB" id="5176214at2"/>
<protein>
    <submittedName>
        <fullName evidence="5">3-hydroxyisobutyrate dehydrogenase</fullName>
    </submittedName>
</protein>
<evidence type="ECO:0000256" key="1">
    <source>
        <dbReference type="ARBA" id="ARBA00009080"/>
    </source>
</evidence>
<feature type="active site" evidence="3">
    <location>
        <position position="172"/>
    </location>
</feature>
<proteinExistence type="inferred from homology"/>
<dbReference type="PANTHER" id="PTHR43580:SF2">
    <property type="entry name" value="CYTOKINE-LIKE NUCLEAR FACTOR N-PAC"/>
    <property type="match status" value="1"/>
</dbReference>
<dbReference type="Gene3D" id="3.40.50.720">
    <property type="entry name" value="NAD(P)-binding Rossmann-like Domain"/>
    <property type="match status" value="1"/>
</dbReference>
<sequence>MTEIAVLGTGQMGAAIARRLLATGHHTTVWNRTPARAAALADAGATVATTPTQAVATADLVITMLTDAAAVEATLFGTGDDTAPVAALRPGAIVVQMSTIGPDQVRAVAARLPEFVTLLDAPVGGSVDAVDAGALTILVGGPASVVERAAPVLRALGSVRLCGRVGDGSALKLVTNTALVTAFGALHDTLAVADAQGVDRAVALDALSTGALGGVVARARRSGASFAISLAGKDADLAHHVAPTTTVLAAATHLLHHAADQRADVATLINLENR</sequence>
<dbReference type="InterPro" id="IPR013328">
    <property type="entry name" value="6PGD_dom2"/>
</dbReference>
<dbReference type="InterPro" id="IPR036291">
    <property type="entry name" value="NAD(P)-bd_dom_sf"/>
</dbReference>
<comment type="similarity">
    <text evidence="1">Belongs to the HIBADH-related family.</text>
</comment>
<dbReference type="RefSeq" id="WP_157741489.1">
    <property type="nucleotide sequence ID" value="NZ_JBHRWG010000002.1"/>
</dbReference>
<dbReference type="InterPro" id="IPR008927">
    <property type="entry name" value="6-PGluconate_DH-like_C_sf"/>
</dbReference>
<organism evidence="5 6">
    <name type="scientific">Micromonospora krabiensis</name>
    <dbReference type="NCBI Taxonomy" id="307121"/>
    <lineage>
        <taxon>Bacteria</taxon>
        <taxon>Bacillati</taxon>
        <taxon>Actinomycetota</taxon>
        <taxon>Actinomycetes</taxon>
        <taxon>Micromonosporales</taxon>
        <taxon>Micromonosporaceae</taxon>
        <taxon>Micromonospora</taxon>
    </lineage>
</organism>
<dbReference type="PIRSF" id="PIRSF000103">
    <property type="entry name" value="HIBADH"/>
    <property type="match status" value="1"/>
</dbReference>
<dbReference type="PATRIC" id="fig|307121.4.peg.204"/>
<evidence type="ECO:0000259" key="4">
    <source>
        <dbReference type="Pfam" id="PF03446"/>
    </source>
</evidence>
<dbReference type="GO" id="GO:0050661">
    <property type="term" value="F:NADP binding"/>
    <property type="evidence" value="ECO:0007669"/>
    <property type="project" value="InterPro"/>
</dbReference>
<dbReference type="STRING" id="307121.GA0070620_0191"/>
<feature type="domain" description="6-phosphogluconate dehydrogenase NADP-binding" evidence="4">
    <location>
        <begin position="3"/>
        <end position="159"/>
    </location>
</feature>
<dbReference type="Pfam" id="PF03446">
    <property type="entry name" value="NAD_binding_2"/>
    <property type="match status" value="1"/>
</dbReference>
<dbReference type="Gene3D" id="1.10.1040.10">
    <property type="entry name" value="N-(1-d-carboxylethyl)-l-norvaline Dehydrogenase, domain 2"/>
    <property type="match status" value="1"/>
</dbReference>
<name>A0A1C3MWP4_9ACTN</name>
<keyword evidence="2" id="KW-0560">Oxidoreductase</keyword>
<evidence type="ECO:0000313" key="6">
    <source>
        <dbReference type="Proteomes" id="UP000199393"/>
    </source>
</evidence>
<dbReference type="PANTHER" id="PTHR43580">
    <property type="entry name" value="OXIDOREDUCTASE GLYR1-RELATED"/>
    <property type="match status" value="1"/>
</dbReference>
<dbReference type="GO" id="GO:0016491">
    <property type="term" value="F:oxidoreductase activity"/>
    <property type="evidence" value="ECO:0007669"/>
    <property type="project" value="UniProtKB-KW"/>
</dbReference>
<dbReference type="EMBL" id="LT598496">
    <property type="protein sequence ID" value="SBV24752.1"/>
    <property type="molecule type" value="Genomic_DNA"/>
</dbReference>
<keyword evidence="6" id="KW-1185">Reference proteome</keyword>
<accession>A0A1C3MWP4</accession>
<dbReference type="Proteomes" id="UP000199393">
    <property type="component" value="Chromosome I"/>
</dbReference>
<dbReference type="InterPro" id="IPR051265">
    <property type="entry name" value="HIBADH-related_NP60_sf"/>
</dbReference>
<evidence type="ECO:0000256" key="2">
    <source>
        <dbReference type="ARBA" id="ARBA00023002"/>
    </source>
</evidence>
<gene>
    <name evidence="5" type="ORF">GA0070620_0191</name>
</gene>
<dbReference type="AlphaFoldDB" id="A0A1C3MWP4"/>
<dbReference type="SUPFAM" id="SSF51735">
    <property type="entry name" value="NAD(P)-binding Rossmann-fold domains"/>
    <property type="match status" value="1"/>
</dbReference>
<dbReference type="InterPro" id="IPR015815">
    <property type="entry name" value="HIBADH-related"/>
</dbReference>